<keyword evidence="4 6" id="KW-1133">Transmembrane helix</keyword>
<feature type="transmembrane region" description="Helical" evidence="6">
    <location>
        <begin position="330"/>
        <end position="349"/>
    </location>
</feature>
<keyword evidence="8" id="KW-1185">Reference proteome</keyword>
<keyword evidence="5 6" id="KW-0472">Membrane</keyword>
<organism evidence="7 8">
    <name type="scientific">Equid herpesvirus 6</name>
    <dbReference type="NCBI Taxonomy" id="173566"/>
    <lineage>
        <taxon>Viruses</taxon>
        <taxon>Duplodnaviria</taxon>
        <taxon>Heunggongvirae</taxon>
        <taxon>Peploviricota</taxon>
        <taxon>Herviviricetes</taxon>
        <taxon>Herpesvirales</taxon>
        <taxon>Orthoherpesviridae</taxon>
        <taxon>Alphaherpesvirinae</taxon>
        <taxon>Varicellovirus</taxon>
    </lineage>
</organism>
<dbReference type="KEGG" id="vg:80540125"/>
<feature type="transmembrane region" description="Helical" evidence="6">
    <location>
        <begin position="74"/>
        <end position="94"/>
    </location>
</feature>
<protein>
    <submittedName>
        <fullName evidence="7">Envelope protein UL43</fullName>
    </submittedName>
</protein>
<evidence type="ECO:0000256" key="1">
    <source>
        <dbReference type="ARBA" id="ARBA00004141"/>
    </source>
</evidence>
<keyword evidence="7" id="KW-0946">Virion</keyword>
<dbReference type="GeneID" id="80540125"/>
<dbReference type="EMBL" id="MT012704">
    <property type="protein sequence ID" value="QPI70128.1"/>
    <property type="molecule type" value="Genomic_DNA"/>
</dbReference>
<evidence type="ECO:0000256" key="2">
    <source>
        <dbReference type="ARBA" id="ARBA00008930"/>
    </source>
</evidence>
<feature type="transmembrane region" description="Helical" evidence="6">
    <location>
        <begin position="49"/>
        <end position="68"/>
    </location>
</feature>
<dbReference type="RefSeq" id="YP_010801416.1">
    <property type="nucleotide sequence ID" value="NC_076964.1"/>
</dbReference>
<feature type="transmembrane region" description="Helical" evidence="6">
    <location>
        <begin position="106"/>
        <end position="122"/>
    </location>
</feature>
<dbReference type="Pfam" id="PF05072">
    <property type="entry name" value="Herpes_UL43"/>
    <property type="match status" value="1"/>
</dbReference>
<feature type="transmembrane region" description="Helical" evidence="6">
    <location>
        <begin position="298"/>
        <end position="318"/>
    </location>
</feature>
<reference evidence="7" key="1">
    <citation type="journal article" date="2020" name="Emerg. Infect. Dis.">
        <title>Identification of a Novel alpha-herpesvirus Associated with Ulcerative Stomatitis in Donkeys.</title>
        <authorList>
            <person name="Martella V."/>
            <person name="Lanave G."/>
            <person name="Camero M."/>
            <person name="Larocca V."/>
            <person name="Lorusso E."/>
            <person name="Catella C."/>
            <person name="Capozza P."/>
            <person name="Tempesta M."/>
            <person name="Buonavoglia C."/>
        </authorList>
    </citation>
    <scope>NUCLEOTIDE SEQUENCE</scope>
    <source>
        <strain evidence="7">AsHV/Bari/2011/740</strain>
    </source>
</reference>
<comment type="subcellular location">
    <subcellularLocation>
        <location evidence="1">Membrane</location>
        <topology evidence="1">Multi-pass membrane protein</topology>
    </subcellularLocation>
</comment>
<keyword evidence="7" id="KW-0261">Viral envelope protein</keyword>
<sequence>MERQAAVATPTLVGDLSAENDVALPSCAVRGCAGSRGGCMPCTLAATKALACVGVQACVLAVATLLTHRITGSPVYLIAALVSIAVLSTLRLSVARRESIVTVCRFGQALAAMVAILVWVASDALAPVSMALTLAVALVFVVACAVQIHLFYLLCAANGSGTHFRAGLGAAALGILLGAAAPLLDEKREVAIGLGIAFVLGASCMNAGLALRDTCHYRLGRYALMRTFTDLGRGVNYQWKASSVGGARIEEVAEERVGCLGLLRELPGMIWAPATAACAAPMAWILPRLTTGVALARWHTPLAVAVALGAGHCAALLAEPLVVRVRHAGPVCASLHALALALCVVLSAVGFGPAAPVALGIAASGGVLGAMYVRKRVSGARRLAATHISLWLHTWVFVSAGLCYAIITTQ</sequence>
<evidence type="ECO:0000256" key="4">
    <source>
        <dbReference type="ARBA" id="ARBA00022989"/>
    </source>
</evidence>
<dbReference type="Proteomes" id="UP001143705">
    <property type="component" value="Segment"/>
</dbReference>
<feature type="transmembrane region" description="Helical" evidence="6">
    <location>
        <begin position="128"/>
        <end position="154"/>
    </location>
</feature>
<accession>A0A7S9YUP3</accession>
<comment type="similarity">
    <text evidence="2">Belongs to the alphaherpesvirinae HHV-1 UL43 family.</text>
</comment>
<feature type="transmembrane region" description="Helical" evidence="6">
    <location>
        <begin position="385"/>
        <end position="407"/>
    </location>
</feature>
<evidence type="ECO:0000256" key="6">
    <source>
        <dbReference type="SAM" id="Phobius"/>
    </source>
</evidence>
<dbReference type="InterPro" id="IPR007764">
    <property type="entry name" value="Herpes_UL43"/>
</dbReference>
<evidence type="ECO:0000256" key="3">
    <source>
        <dbReference type="ARBA" id="ARBA00022692"/>
    </source>
</evidence>
<keyword evidence="3 6" id="KW-0812">Transmembrane</keyword>
<feature type="transmembrane region" description="Helical" evidence="6">
    <location>
        <begin position="190"/>
        <end position="211"/>
    </location>
</feature>
<dbReference type="GO" id="GO:0019033">
    <property type="term" value="C:viral tegument"/>
    <property type="evidence" value="ECO:0007669"/>
    <property type="project" value="InterPro"/>
</dbReference>
<evidence type="ECO:0000256" key="5">
    <source>
        <dbReference type="ARBA" id="ARBA00023136"/>
    </source>
</evidence>
<proteinExistence type="inferred from homology"/>
<evidence type="ECO:0000313" key="7">
    <source>
        <dbReference type="EMBL" id="QPI70128.1"/>
    </source>
</evidence>
<feature type="transmembrane region" description="Helical" evidence="6">
    <location>
        <begin position="166"/>
        <end position="184"/>
    </location>
</feature>
<dbReference type="GO" id="GO:0019031">
    <property type="term" value="C:viral envelope"/>
    <property type="evidence" value="ECO:0007669"/>
    <property type="project" value="UniProtKB-KW"/>
</dbReference>
<feature type="transmembrane region" description="Helical" evidence="6">
    <location>
        <begin position="355"/>
        <end position="373"/>
    </location>
</feature>
<dbReference type="GO" id="GO:0016020">
    <property type="term" value="C:membrane"/>
    <property type="evidence" value="ECO:0007669"/>
    <property type="project" value="UniProtKB-SubCell"/>
</dbReference>
<evidence type="ECO:0000313" key="8">
    <source>
        <dbReference type="Proteomes" id="UP001143705"/>
    </source>
</evidence>
<name>A0A7S9YUP3_9ALPH</name>
<feature type="transmembrane region" description="Helical" evidence="6">
    <location>
        <begin position="266"/>
        <end position="286"/>
    </location>
</feature>